<dbReference type="PANTHER" id="PTHR17117:SF3">
    <property type="entry name" value="NADH DEHYDROGENASE [UBIQUINONE] FLAVOPROTEIN 3, MITOCHONDRIAL"/>
    <property type="match status" value="1"/>
</dbReference>
<organism evidence="2 3">
    <name type="scientific">Rousettus aegyptiacus</name>
    <name type="common">Egyptian fruit bat</name>
    <name type="synonym">Pteropus aegyptiacus</name>
    <dbReference type="NCBI Taxonomy" id="9407"/>
    <lineage>
        <taxon>Eukaryota</taxon>
        <taxon>Metazoa</taxon>
        <taxon>Chordata</taxon>
        <taxon>Craniata</taxon>
        <taxon>Vertebrata</taxon>
        <taxon>Euteleostomi</taxon>
        <taxon>Mammalia</taxon>
        <taxon>Eutheria</taxon>
        <taxon>Laurasiatheria</taxon>
        <taxon>Chiroptera</taxon>
        <taxon>Yinpterochiroptera</taxon>
        <taxon>Pteropodoidea</taxon>
        <taxon>Pteropodidae</taxon>
        <taxon>Rousettinae</taxon>
        <taxon>Rousettus</taxon>
    </lineage>
</organism>
<dbReference type="GO" id="GO:0005743">
    <property type="term" value="C:mitochondrial inner membrane"/>
    <property type="evidence" value="ECO:0007669"/>
    <property type="project" value="UniProtKB-SubCell"/>
</dbReference>
<dbReference type="PANTHER" id="PTHR17117">
    <property type="entry name" value="NADH-UBIQUINONE OXIDOREDUCTASE"/>
    <property type="match status" value="1"/>
</dbReference>
<feature type="compositionally biased region" description="Basic and acidic residues" evidence="1">
    <location>
        <begin position="260"/>
        <end position="272"/>
    </location>
</feature>
<dbReference type="AlphaFoldDB" id="A0A7J8HTQ9"/>
<dbReference type="Pfam" id="PF15880">
    <property type="entry name" value="NDUFV3"/>
    <property type="match status" value="1"/>
</dbReference>
<accession>A0A7J8HTQ9</accession>
<feature type="compositionally biased region" description="Low complexity" evidence="1">
    <location>
        <begin position="150"/>
        <end position="165"/>
    </location>
</feature>
<dbReference type="GO" id="GO:0045271">
    <property type="term" value="C:respiratory chain complex I"/>
    <property type="evidence" value="ECO:0007669"/>
    <property type="project" value="InterPro"/>
</dbReference>
<dbReference type="OrthoDB" id="6161911at2759"/>
<comment type="caution">
    <text evidence="2">The sequence shown here is derived from an EMBL/GenBank/DDBJ whole genome shotgun (WGS) entry which is preliminary data.</text>
</comment>
<evidence type="ECO:0000313" key="2">
    <source>
        <dbReference type="EMBL" id="KAF6475371.1"/>
    </source>
</evidence>
<dbReference type="InterPro" id="IPR026193">
    <property type="entry name" value="NDUFV3"/>
</dbReference>
<sequence length="477" mass="48660">MAALLLRQGRARALKTMLLEGPMFQGLAPAVSLSAKSGKSDQGLPPKPKKQSPPKDVVGPKERGRPLSSPAAARLPRHAASCGPPSPVPSRGGTVAIPGPDDSSLAADEGVPKVLSRKTLVEFPQKVPSALRERGSDAEALRKGRGAAGGSSPSSSSSSSSSSSESESDDEGGSSEVGSPGTRRGGGRAPTPEASRPLENRAPQMSVSAKAKARSPRPGPDLTSAEQPRGAEKPGTPLQPARGRKSAKPDPAAAPQGEEEFVKQSAKGEKQKMVRANRAGGDSRGPLEVRTGSSDQTRSGVAAQAGGGPAPTLRADQTATREWPRAAPGARARPLQRGPGPAGDAASAPLRTADAGPQVPGGGAEAPGETPEGRPPVASAKPAPVQDEGVFREEVAAPRLAAQSEATEDAAAAAEPAGAPGAPGPAEAAVPAEPFDNTTYKNLQHHDYNTYTFLDLNLNLSKFRLPQPSSGRESPRH</sequence>
<reference evidence="2 3" key="1">
    <citation type="journal article" date="2020" name="Nature">
        <title>Six reference-quality genomes reveal evolution of bat adaptations.</title>
        <authorList>
            <person name="Jebb D."/>
            <person name="Huang Z."/>
            <person name="Pippel M."/>
            <person name="Hughes G.M."/>
            <person name="Lavrichenko K."/>
            <person name="Devanna P."/>
            <person name="Winkler S."/>
            <person name="Jermiin L.S."/>
            <person name="Skirmuntt E.C."/>
            <person name="Katzourakis A."/>
            <person name="Burkitt-Gray L."/>
            <person name="Ray D.A."/>
            <person name="Sullivan K.A.M."/>
            <person name="Roscito J.G."/>
            <person name="Kirilenko B.M."/>
            <person name="Davalos L.M."/>
            <person name="Corthals A.P."/>
            <person name="Power M.L."/>
            <person name="Jones G."/>
            <person name="Ransome R.D."/>
            <person name="Dechmann D.K.N."/>
            <person name="Locatelli A.G."/>
            <person name="Puechmaille S.J."/>
            <person name="Fedrigo O."/>
            <person name="Jarvis E.D."/>
            <person name="Hiller M."/>
            <person name="Vernes S.C."/>
            <person name="Myers E.W."/>
            <person name="Teeling E.C."/>
        </authorList>
    </citation>
    <scope>NUCLEOTIDE SEQUENCE [LARGE SCALE GENOMIC DNA]</scope>
    <source>
        <strain evidence="2">MRouAeg1</strain>
        <tissue evidence="2">Muscle</tissue>
    </source>
</reference>
<keyword evidence="3" id="KW-1185">Reference proteome</keyword>
<name>A0A7J8HTQ9_ROUAE</name>
<protein>
    <submittedName>
        <fullName evidence="2">NADH:ubiquinone oxidoreductase subunit V3</fullName>
    </submittedName>
</protein>
<feature type="compositionally biased region" description="Basic and acidic residues" evidence="1">
    <location>
        <begin position="131"/>
        <end position="142"/>
    </location>
</feature>
<feature type="region of interest" description="Disordered" evidence="1">
    <location>
        <begin position="32"/>
        <end position="435"/>
    </location>
</feature>
<keyword evidence="2" id="KW-0830">Ubiquinone</keyword>
<proteinExistence type="predicted"/>
<evidence type="ECO:0000313" key="3">
    <source>
        <dbReference type="Proteomes" id="UP000593571"/>
    </source>
</evidence>
<feature type="compositionally biased region" description="Low complexity" evidence="1">
    <location>
        <begin position="325"/>
        <end position="349"/>
    </location>
</feature>
<dbReference type="Proteomes" id="UP000593571">
    <property type="component" value="Unassembled WGS sequence"/>
</dbReference>
<dbReference type="EMBL" id="JACASE010000004">
    <property type="protein sequence ID" value="KAF6475371.1"/>
    <property type="molecule type" value="Genomic_DNA"/>
</dbReference>
<feature type="compositionally biased region" description="Low complexity" evidence="1">
    <location>
        <begin position="401"/>
        <end position="434"/>
    </location>
</feature>
<dbReference type="GO" id="GO:0042775">
    <property type="term" value="P:mitochondrial ATP synthesis coupled electron transport"/>
    <property type="evidence" value="ECO:0007669"/>
    <property type="project" value="TreeGrafter"/>
</dbReference>
<gene>
    <name evidence="2" type="ORF">HJG63_014033</name>
</gene>
<evidence type="ECO:0000256" key="1">
    <source>
        <dbReference type="SAM" id="MobiDB-lite"/>
    </source>
</evidence>